<accession>A0A517R6T0</accession>
<evidence type="ECO:0000313" key="4">
    <source>
        <dbReference type="EMBL" id="QDT39607.1"/>
    </source>
</evidence>
<evidence type="ECO:0000259" key="3">
    <source>
        <dbReference type="Pfam" id="PF03629"/>
    </source>
</evidence>
<keyword evidence="1" id="KW-0378">Hydrolase</keyword>
<evidence type="ECO:0000256" key="1">
    <source>
        <dbReference type="ARBA" id="ARBA00022801"/>
    </source>
</evidence>
<gene>
    <name evidence="4" type="ORF">Pan189_40160</name>
</gene>
<dbReference type="InterPro" id="IPR036514">
    <property type="entry name" value="SGNH_hydro_sf"/>
</dbReference>
<dbReference type="PANTHER" id="PTHR22901">
    <property type="entry name" value="SIALATE O-ACETYLESTERASE"/>
    <property type="match status" value="1"/>
</dbReference>
<dbReference type="EMBL" id="CP036268">
    <property type="protein sequence ID" value="QDT39607.1"/>
    <property type="molecule type" value="Genomic_DNA"/>
</dbReference>
<feature type="signal peptide" evidence="2">
    <location>
        <begin position="1"/>
        <end position="21"/>
    </location>
</feature>
<keyword evidence="5" id="KW-1185">Reference proteome</keyword>
<dbReference type="GO" id="GO:0005975">
    <property type="term" value="P:carbohydrate metabolic process"/>
    <property type="evidence" value="ECO:0007669"/>
    <property type="project" value="TreeGrafter"/>
</dbReference>
<dbReference type="OrthoDB" id="9795554at2"/>
<dbReference type="AlphaFoldDB" id="A0A517R6T0"/>
<name>A0A517R6T0_9PLAN</name>
<dbReference type="Proteomes" id="UP000317318">
    <property type="component" value="Chromosome"/>
</dbReference>
<dbReference type="Gene3D" id="3.40.50.1110">
    <property type="entry name" value="SGNH hydrolase"/>
    <property type="match status" value="1"/>
</dbReference>
<dbReference type="RefSeq" id="WP_145365734.1">
    <property type="nucleotide sequence ID" value="NZ_CP036268.1"/>
</dbReference>
<dbReference type="InterPro" id="IPR013783">
    <property type="entry name" value="Ig-like_fold"/>
</dbReference>
<dbReference type="InterPro" id="IPR039329">
    <property type="entry name" value="SIAE"/>
</dbReference>
<evidence type="ECO:0000313" key="5">
    <source>
        <dbReference type="Proteomes" id="UP000317318"/>
    </source>
</evidence>
<dbReference type="GO" id="GO:0001681">
    <property type="term" value="F:sialate O-acetylesterase activity"/>
    <property type="evidence" value="ECO:0007669"/>
    <property type="project" value="InterPro"/>
</dbReference>
<keyword evidence="2" id="KW-0732">Signal</keyword>
<organism evidence="4 5">
    <name type="scientific">Stratiformator vulcanicus</name>
    <dbReference type="NCBI Taxonomy" id="2527980"/>
    <lineage>
        <taxon>Bacteria</taxon>
        <taxon>Pseudomonadati</taxon>
        <taxon>Planctomycetota</taxon>
        <taxon>Planctomycetia</taxon>
        <taxon>Planctomycetales</taxon>
        <taxon>Planctomycetaceae</taxon>
        <taxon>Stratiformator</taxon>
    </lineage>
</organism>
<sequence length="513" mass="56567" precursor="true">MQRFRLFAFGMACLAALPASAELKLPAIFSDNMVLQRDANINVWGTAEPGSEVTVSVIPPSKPLPFEGNERGAGDQWVASGKVTADSEGRFSVEMLPKEDIPATSWVLDVRDSAGNHVKFENVLFGDVWVCSGQSNMQWSVGQAKDAKQEISDAKYPKLRLFHVKRTTSGEPLDDVTGTWEECSPESVRGFSAVGYYFGRQLHQDLDRPIGLIHTSWGGTPSEAWTSPKTVASEPEFNSVVKYWDQLVAKYEEQLAAGGSPKALRNQSRPSYLYNAMVHPLIPFSIKGVIWYQGEANARRAYNYRTIFPAMISDWRENWGQGDFPFLFVQLANFMQRKDAPSESAWAELREAQTMTLEELPNTGMATIIDIGEARDIHPKNKQDVGKRLALAARKIAYGEDIVHSGPTFESFEADGATAKIKFENTGSGLMKHGDKLSGFAVAQGDGQFVFADATIFDSNTVRVEAPEGSGVESIDAIRYAWADNPAATLYNREGLPAVPFRTDDRKGVTEGK</sequence>
<dbReference type="KEGG" id="svp:Pan189_40160"/>
<dbReference type="SUPFAM" id="SSF52266">
    <property type="entry name" value="SGNH hydrolase"/>
    <property type="match status" value="1"/>
</dbReference>
<evidence type="ECO:0000256" key="2">
    <source>
        <dbReference type="SAM" id="SignalP"/>
    </source>
</evidence>
<proteinExistence type="predicted"/>
<dbReference type="Gene3D" id="2.60.40.10">
    <property type="entry name" value="Immunoglobulins"/>
    <property type="match status" value="1"/>
</dbReference>
<feature type="chain" id="PRO_5022092417" description="Sialate O-acetylesterase domain-containing protein" evidence="2">
    <location>
        <begin position="22"/>
        <end position="513"/>
    </location>
</feature>
<feature type="domain" description="Sialate O-acetylesterase" evidence="3">
    <location>
        <begin position="127"/>
        <end position="392"/>
    </location>
</feature>
<protein>
    <recommendedName>
        <fullName evidence="3">Sialate O-acetylesterase domain-containing protein</fullName>
    </recommendedName>
</protein>
<dbReference type="PANTHER" id="PTHR22901:SF0">
    <property type="entry name" value="SIALATE O-ACETYLESTERASE"/>
    <property type="match status" value="1"/>
</dbReference>
<dbReference type="Pfam" id="PF03629">
    <property type="entry name" value="SASA"/>
    <property type="match status" value="1"/>
</dbReference>
<reference evidence="4 5" key="1">
    <citation type="submission" date="2019-02" db="EMBL/GenBank/DDBJ databases">
        <title>Deep-cultivation of Planctomycetes and their phenomic and genomic characterization uncovers novel biology.</title>
        <authorList>
            <person name="Wiegand S."/>
            <person name="Jogler M."/>
            <person name="Boedeker C."/>
            <person name="Pinto D."/>
            <person name="Vollmers J."/>
            <person name="Rivas-Marin E."/>
            <person name="Kohn T."/>
            <person name="Peeters S.H."/>
            <person name="Heuer A."/>
            <person name="Rast P."/>
            <person name="Oberbeckmann S."/>
            <person name="Bunk B."/>
            <person name="Jeske O."/>
            <person name="Meyerdierks A."/>
            <person name="Storesund J.E."/>
            <person name="Kallscheuer N."/>
            <person name="Luecker S."/>
            <person name="Lage O.M."/>
            <person name="Pohl T."/>
            <person name="Merkel B.J."/>
            <person name="Hornburger P."/>
            <person name="Mueller R.-W."/>
            <person name="Bruemmer F."/>
            <person name="Labrenz M."/>
            <person name="Spormann A.M."/>
            <person name="Op den Camp H."/>
            <person name="Overmann J."/>
            <person name="Amann R."/>
            <person name="Jetten M.S.M."/>
            <person name="Mascher T."/>
            <person name="Medema M.H."/>
            <person name="Devos D.P."/>
            <person name="Kaster A.-K."/>
            <person name="Ovreas L."/>
            <person name="Rohde M."/>
            <person name="Galperin M.Y."/>
            <person name="Jogler C."/>
        </authorList>
    </citation>
    <scope>NUCLEOTIDE SEQUENCE [LARGE SCALE GENOMIC DNA]</scope>
    <source>
        <strain evidence="4 5">Pan189</strain>
    </source>
</reference>
<dbReference type="InterPro" id="IPR005181">
    <property type="entry name" value="SASA"/>
</dbReference>